<gene>
    <name evidence="2" type="ORF">E4U43_000453</name>
</gene>
<proteinExistence type="predicted"/>
<protein>
    <recommendedName>
        <fullName evidence="1">DUF7053 domain-containing protein</fullName>
    </recommendedName>
</protein>
<dbReference type="Pfam" id="PF23155">
    <property type="entry name" value="DUF7053"/>
    <property type="match status" value="1"/>
</dbReference>
<dbReference type="InterPro" id="IPR055481">
    <property type="entry name" value="DUF7053"/>
</dbReference>
<evidence type="ECO:0000313" key="2">
    <source>
        <dbReference type="EMBL" id="KAG6006355.1"/>
    </source>
</evidence>
<evidence type="ECO:0000259" key="1">
    <source>
        <dbReference type="Pfam" id="PF23155"/>
    </source>
</evidence>
<dbReference type="EMBL" id="SRPW01001135">
    <property type="protein sequence ID" value="KAG6006355.1"/>
    <property type="molecule type" value="Genomic_DNA"/>
</dbReference>
<dbReference type="PANTHER" id="PTHR38117:SF2">
    <property type="entry name" value="NACHT AND WD40 DOMAIN PROTEIN"/>
    <property type="match status" value="1"/>
</dbReference>
<organism evidence="2 3">
    <name type="scientific">Claviceps pusilla</name>
    <dbReference type="NCBI Taxonomy" id="123648"/>
    <lineage>
        <taxon>Eukaryota</taxon>
        <taxon>Fungi</taxon>
        <taxon>Dikarya</taxon>
        <taxon>Ascomycota</taxon>
        <taxon>Pezizomycotina</taxon>
        <taxon>Sordariomycetes</taxon>
        <taxon>Hypocreomycetidae</taxon>
        <taxon>Hypocreales</taxon>
        <taxon>Clavicipitaceae</taxon>
        <taxon>Claviceps</taxon>
    </lineage>
</organism>
<dbReference type="AlphaFoldDB" id="A0A9P7NBW3"/>
<accession>A0A9P7NBW3</accession>
<keyword evidence="3" id="KW-1185">Reference proteome</keyword>
<dbReference type="OrthoDB" id="3246050at2759"/>
<evidence type="ECO:0000313" key="3">
    <source>
        <dbReference type="Proteomes" id="UP000748025"/>
    </source>
</evidence>
<name>A0A9P7NBW3_9HYPO</name>
<sequence>MPSRTLFTSVTPLPQGVSRGVAVAFLHDHESMIDLNPLVQERHRIPPPPHSPDDERGCTWYSLTDKVAHLPLGLGLGHVTYTCAFHDLPRGLQTHCYAPMGVETRSKWSVGGCVPGEPLEPVELGLKAPAQGLYLREDVDLRCNILVAGLVKKTILKSHGTLVERLVEAARRQARAAAVAAAEDVSPCARNTAAVELHVEGASRLGKSPAELP</sequence>
<feature type="domain" description="DUF7053" evidence="1">
    <location>
        <begin position="3"/>
        <end position="171"/>
    </location>
</feature>
<comment type="caution">
    <text evidence="2">The sequence shown here is derived from an EMBL/GenBank/DDBJ whole genome shotgun (WGS) entry which is preliminary data.</text>
</comment>
<dbReference type="Proteomes" id="UP000748025">
    <property type="component" value="Unassembled WGS sequence"/>
</dbReference>
<reference evidence="2" key="1">
    <citation type="journal article" date="2020" name="bioRxiv">
        <title>Whole genome comparisons of ergot fungi reveals the divergence and evolution of species within the genus Claviceps are the result of varying mechanisms driving genome evolution and host range expansion.</title>
        <authorList>
            <person name="Wyka S.A."/>
            <person name="Mondo S.J."/>
            <person name="Liu M."/>
            <person name="Dettman J."/>
            <person name="Nalam V."/>
            <person name="Broders K.D."/>
        </authorList>
    </citation>
    <scope>NUCLEOTIDE SEQUENCE</scope>
    <source>
        <strain evidence="2">CCC 602</strain>
    </source>
</reference>
<dbReference type="PANTHER" id="PTHR38117">
    <property type="entry name" value="NACHT AND WD40 DOMAIN PROTEIN"/>
    <property type="match status" value="1"/>
</dbReference>